<keyword evidence="1" id="KW-0547">Nucleotide-binding</keyword>
<dbReference type="Pfam" id="PF13479">
    <property type="entry name" value="AAA_24"/>
    <property type="match status" value="1"/>
</dbReference>
<keyword evidence="2" id="KW-1185">Reference proteome</keyword>
<accession>A0ABY6H3W2</accession>
<name>A0ABY6H3W2_9GAMM</name>
<proteinExistence type="predicted"/>
<protein>
    <submittedName>
        <fullName evidence="1">ATP-binding protein</fullName>
    </submittedName>
</protein>
<evidence type="ECO:0000313" key="2">
    <source>
        <dbReference type="Proteomes" id="UP001163255"/>
    </source>
</evidence>
<dbReference type="EMBL" id="CP103300">
    <property type="protein sequence ID" value="UYM18926.1"/>
    <property type="molecule type" value="Genomic_DNA"/>
</dbReference>
<dbReference type="Proteomes" id="UP001163255">
    <property type="component" value="Chromosome"/>
</dbReference>
<sequence length="104" mass="11392">MVYGSAGLGKTTFASCSPDPVFLCTEDGLGKISVDAFPLLRSYKDVLDAIAALYSTDHAYKTVVIDSLDHLEPMIWKHLCDIYVGSKGGRKSREVDKVQLTSYT</sequence>
<reference evidence="1" key="1">
    <citation type="submission" date="2022-10" db="EMBL/GenBank/DDBJ databases">
        <title>Completed Genome Sequence of two octocoral isolated bacterium, Endozoicomonas euniceicola EF212T and Endozoicomonas gorgoniicola PS125T.</title>
        <authorList>
            <person name="Chiou Y.-J."/>
            <person name="Chen Y.-H."/>
        </authorList>
    </citation>
    <scope>NUCLEOTIDE SEQUENCE</scope>
    <source>
        <strain evidence="1">EF212</strain>
    </source>
</reference>
<gene>
    <name evidence="1" type="ORF">NX720_26330</name>
</gene>
<evidence type="ECO:0000313" key="1">
    <source>
        <dbReference type="EMBL" id="UYM18926.1"/>
    </source>
</evidence>
<dbReference type="RefSeq" id="WP_262601674.1">
    <property type="nucleotide sequence ID" value="NZ_CP103300.1"/>
</dbReference>
<dbReference type="GO" id="GO:0005524">
    <property type="term" value="F:ATP binding"/>
    <property type="evidence" value="ECO:0007669"/>
    <property type="project" value="UniProtKB-KW"/>
</dbReference>
<organism evidence="1 2">
    <name type="scientific">Endozoicomonas euniceicola</name>
    <dbReference type="NCBI Taxonomy" id="1234143"/>
    <lineage>
        <taxon>Bacteria</taxon>
        <taxon>Pseudomonadati</taxon>
        <taxon>Pseudomonadota</taxon>
        <taxon>Gammaproteobacteria</taxon>
        <taxon>Oceanospirillales</taxon>
        <taxon>Endozoicomonadaceae</taxon>
        <taxon>Endozoicomonas</taxon>
    </lineage>
</organism>
<keyword evidence="1" id="KW-0067">ATP-binding</keyword>